<dbReference type="EMBL" id="UEYP01000001">
    <property type="protein sequence ID" value="SSC65408.1"/>
    <property type="molecule type" value="Genomic_DNA"/>
</dbReference>
<name>A0A376ACE3_9HYPH</name>
<keyword evidence="2" id="KW-1185">Reference proteome</keyword>
<dbReference type="AlphaFoldDB" id="A0A376ACE3"/>
<accession>A0A376ACE3</accession>
<evidence type="ECO:0000313" key="1">
    <source>
        <dbReference type="EMBL" id="SSC65408.1"/>
    </source>
</evidence>
<dbReference type="Proteomes" id="UP000254764">
    <property type="component" value="Unassembled WGS sequence"/>
</dbReference>
<evidence type="ECO:0000313" key="2">
    <source>
        <dbReference type="Proteomes" id="UP000254764"/>
    </source>
</evidence>
<organism evidence="1 2">
    <name type="scientific">Ciceribacter selenitireducens ATCC BAA-1503</name>
    <dbReference type="NCBI Taxonomy" id="1336235"/>
    <lineage>
        <taxon>Bacteria</taxon>
        <taxon>Pseudomonadati</taxon>
        <taxon>Pseudomonadota</taxon>
        <taxon>Alphaproteobacteria</taxon>
        <taxon>Hyphomicrobiales</taxon>
        <taxon>Rhizobiaceae</taxon>
        <taxon>Ciceribacter</taxon>
    </lineage>
</organism>
<proteinExistence type="predicted"/>
<gene>
    <name evidence="1" type="ORF">RHIZ70_1116</name>
</gene>
<sequence length="73" mass="8118">MGRPVHDRSFGAAGCDEWLGARHSARLPLQGQNPPRGSIVPRPTFCRLAAIETCYIAQLDRDIERGRTNNGMR</sequence>
<protein>
    <submittedName>
        <fullName evidence="1">Uncharacterized protein</fullName>
    </submittedName>
</protein>
<reference evidence="2" key="1">
    <citation type="submission" date="2018-07" db="EMBL/GenBank/DDBJ databases">
        <authorList>
            <person name="Peiro R."/>
            <person name="Begona"/>
            <person name="Cbmso G."/>
            <person name="Lopez M."/>
            <person name="Gonzalez S."/>
        </authorList>
    </citation>
    <scope>NUCLEOTIDE SEQUENCE [LARGE SCALE GENOMIC DNA]</scope>
</reference>